<evidence type="ECO:0000313" key="7">
    <source>
        <dbReference type="Proteomes" id="UP000478148"/>
    </source>
</evidence>
<dbReference type="PROSITE" id="PS50977">
    <property type="entry name" value="HTH_TETR_2"/>
    <property type="match status" value="1"/>
</dbReference>
<dbReference type="Proteomes" id="UP000478148">
    <property type="component" value="Unassembled WGS sequence"/>
</dbReference>
<organism evidence="6 7">
    <name type="scientific">Verrucosispora sioxanthis</name>
    <dbReference type="NCBI Taxonomy" id="2499994"/>
    <lineage>
        <taxon>Bacteria</taxon>
        <taxon>Bacillati</taxon>
        <taxon>Actinomycetota</taxon>
        <taxon>Actinomycetes</taxon>
        <taxon>Micromonosporales</taxon>
        <taxon>Micromonosporaceae</taxon>
        <taxon>Micromonospora</taxon>
    </lineage>
</organism>
<dbReference type="PANTHER" id="PTHR30055:SF158">
    <property type="entry name" value="POSSIBLE TRANSCRIPTIONAL REGULATORY PROTEIN (PROBABLY TETR-FAMILY)"/>
    <property type="match status" value="1"/>
</dbReference>
<dbReference type="Pfam" id="PF00440">
    <property type="entry name" value="TetR_N"/>
    <property type="match status" value="1"/>
</dbReference>
<dbReference type="Gene3D" id="1.10.357.10">
    <property type="entry name" value="Tetracycline Repressor, domain 2"/>
    <property type="match status" value="1"/>
</dbReference>
<dbReference type="SUPFAM" id="SSF46689">
    <property type="entry name" value="Homeodomain-like"/>
    <property type="match status" value="1"/>
</dbReference>
<dbReference type="SUPFAM" id="SSF48498">
    <property type="entry name" value="Tetracyclin repressor-like, C-terminal domain"/>
    <property type="match status" value="1"/>
</dbReference>
<dbReference type="InterPro" id="IPR054129">
    <property type="entry name" value="DesT_TetR_C"/>
</dbReference>
<dbReference type="Pfam" id="PF21943">
    <property type="entry name" value="TetR_C_46"/>
    <property type="match status" value="1"/>
</dbReference>
<evidence type="ECO:0000256" key="3">
    <source>
        <dbReference type="ARBA" id="ARBA00023163"/>
    </source>
</evidence>
<protein>
    <submittedName>
        <fullName evidence="6">TetR/AcrR family transcriptional regulator</fullName>
    </submittedName>
</protein>
<accession>A0A6M1L773</accession>
<comment type="caution">
    <text evidence="6">The sequence shown here is derived from an EMBL/GenBank/DDBJ whole genome shotgun (WGS) entry which is preliminary data.</text>
</comment>
<dbReference type="PRINTS" id="PR00455">
    <property type="entry name" value="HTHTETR"/>
</dbReference>
<proteinExistence type="predicted"/>
<dbReference type="InterPro" id="IPR009057">
    <property type="entry name" value="Homeodomain-like_sf"/>
</dbReference>
<dbReference type="GO" id="GO:0003700">
    <property type="term" value="F:DNA-binding transcription factor activity"/>
    <property type="evidence" value="ECO:0007669"/>
    <property type="project" value="TreeGrafter"/>
</dbReference>
<dbReference type="InterPro" id="IPR050109">
    <property type="entry name" value="HTH-type_TetR-like_transc_reg"/>
</dbReference>
<keyword evidence="7" id="KW-1185">Reference proteome</keyword>
<sequence length="235" mass="25910">MGRHLSDIGYSCVTLRTSRYARKVSTGPAFKRLPRAVRQQQMLDSAVRIFSRRGYHGASMDEIAEVAGISKPMVYAYLGSKEELFVACLHREGTRMVEAIAGAAAPDLPADERLWRGLRAFLGFVGAHRDGWAVLYRQARAEQPFARELTVMRARLVEVVAGMLDHALRAEGREVADTELEVVAYALVGASESLADWLADHPEADPEKTATQMMNVAWLGAGQLLHGLTWHPPVA</sequence>
<name>A0A6M1L773_9ACTN</name>
<dbReference type="PANTHER" id="PTHR30055">
    <property type="entry name" value="HTH-TYPE TRANSCRIPTIONAL REGULATOR RUTR"/>
    <property type="match status" value="1"/>
</dbReference>
<keyword evidence="3" id="KW-0804">Transcription</keyword>
<feature type="DNA-binding region" description="H-T-H motif" evidence="4">
    <location>
        <begin position="59"/>
        <end position="78"/>
    </location>
</feature>
<gene>
    <name evidence="6" type="ORF">ENC19_09070</name>
</gene>
<dbReference type="FunFam" id="1.10.10.60:FF:000141">
    <property type="entry name" value="TetR family transcriptional regulator"/>
    <property type="match status" value="1"/>
</dbReference>
<dbReference type="EMBL" id="SAIY01000002">
    <property type="protein sequence ID" value="NGM12793.1"/>
    <property type="molecule type" value="Genomic_DNA"/>
</dbReference>
<keyword evidence="1" id="KW-0805">Transcription regulation</keyword>
<evidence type="ECO:0000256" key="2">
    <source>
        <dbReference type="ARBA" id="ARBA00023125"/>
    </source>
</evidence>
<evidence type="ECO:0000313" key="6">
    <source>
        <dbReference type="EMBL" id="NGM12793.1"/>
    </source>
</evidence>
<dbReference type="GO" id="GO:0000976">
    <property type="term" value="F:transcription cis-regulatory region binding"/>
    <property type="evidence" value="ECO:0007669"/>
    <property type="project" value="TreeGrafter"/>
</dbReference>
<evidence type="ECO:0000256" key="4">
    <source>
        <dbReference type="PROSITE-ProRule" id="PRU00335"/>
    </source>
</evidence>
<dbReference type="InterPro" id="IPR036271">
    <property type="entry name" value="Tet_transcr_reg_TetR-rel_C_sf"/>
</dbReference>
<reference evidence="6 7" key="1">
    <citation type="submission" date="2020-02" db="EMBL/GenBank/DDBJ databases">
        <title>Draft Genome Sequence of Verrucosispora sp. Strain CWR15, Isolated from Gulf of Mexico Sponge.</title>
        <authorList>
            <person name="Kennedy S.J."/>
            <person name="Cella E."/>
            <person name="Azarian T."/>
            <person name="Baker B.J."/>
            <person name="Shaw L.N."/>
        </authorList>
    </citation>
    <scope>NUCLEOTIDE SEQUENCE [LARGE SCALE GENOMIC DNA]</scope>
    <source>
        <strain evidence="6 7">CWR15</strain>
    </source>
</reference>
<feature type="domain" description="HTH tetR-type" evidence="5">
    <location>
        <begin position="36"/>
        <end position="96"/>
    </location>
</feature>
<dbReference type="InterPro" id="IPR001647">
    <property type="entry name" value="HTH_TetR"/>
</dbReference>
<dbReference type="AlphaFoldDB" id="A0A6M1L773"/>
<keyword evidence="2 4" id="KW-0238">DNA-binding</keyword>
<evidence type="ECO:0000256" key="1">
    <source>
        <dbReference type="ARBA" id="ARBA00023015"/>
    </source>
</evidence>
<dbReference type="GO" id="GO:0045892">
    <property type="term" value="P:negative regulation of DNA-templated transcription"/>
    <property type="evidence" value="ECO:0007669"/>
    <property type="project" value="UniProtKB-ARBA"/>
</dbReference>
<evidence type="ECO:0000259" key="5">
    <source>
        <dbReference type="PROSITE" id="PS50977"/>
    </source>
</evidence>